<dbReference type="GO" id="GO:0005886">
    <property type="term" value="C:plasma membrane"/>
    <property type="evidence" value="ECO:0007669"/>
    <property type="project" value="UniProtKB-SubCell"/>
</dbReference>
<sequence>MIGLALRGLRHHRNGFLASFVALFFGAAIVVACGGLLETGVHAAAPPHRLAAAPIVVTGDQFYPDEGDEFAERVRLDAGLVDRVASVPGVAAAVPDLAFPSAVLRDGAPVEPPTTGRNWSATRLAPLSLTEGAEPARAGQAALDPGLAEAAGVRVGGRVTLSVSGRTGQYLVTGLVAGPGAAGAVFLADAEAATLVSRPGQVDSIGVFTTPGSDPASVRQAVEAAVAGAPATVLTGDERGRAENTAVVTGSGTLITMAAVFGGLSAGVTVFVVASTLGLALQQRQREMALLRAIGTTPAQLHRLVLGETLVVAAAATALACWPGPLLGGWLLDVFAGAGVVPESIVFRAGWVPMAVGAGTALLTALGAAFIAARGAARTRPTEALAEAAVRRRWFSWVRLVAAVLCLGGAVTLSLVTANMAGPQAGSTAIPAAMLWTAGFGLLGPGLAKVSTAVLRWPLRAVTGFAGHLAMLNARARAQRVAGAVMPVMLASGLATAMIYLQTTQAAGADRAFTESLKADLVLTSTTGGLPLSLVDTVAGLPGVAAASAQLASAGFVEPPPPPEQPASTDEEDEDDDKKDTGDPTEVPVQGVSAEGVARATAFHATSGSLADLRGDTVALPTSVAADTGHALGDRVPMRLGDGSQVSLELVATLDGQRGYETALVPAALLVAHTDSGLLPQIVVSAEPGADRTRLTGALSGLAAQQPGLRVADREALTAAQTEHGDTQSWMSFLVVGMVLGYATIALVNTQVLATTERRREFTLQRLIGSTRTQVVAMMAVEAVLVAAAGILLGLLVAALTLVPLSQSVLGSAVPDGPLWILLAVVGGTLVLTLGTTLLSTTLVLRTRPGDAIGVRE</sequence>
<evidence type="ECO:0000256" key="1">
    <source>
        <dbReference type="ARBA" id="ARBA00004651"/>
    </source>
</evidence>
<protein>
    <submittedName>
        <fullName evidence="9">ABC transport system permease protein</fullName>
    </submittedName>
</protein>
<dbReference type="InterPro" id="IPR003838">
    <property type="entry name" value="ABC3_permease_C"/>
</dbReference>
<keyword evidence="10" id="KW-1185">Reference proteome</keyword>
<evidence type="ECO:0000256" key="7">
    <source>
        <dbReference type="SAM" id="Phobius"/>
    </source>
</evidence>
<feature type="transmembrane region" description="Helical" evidence="7">
    <location>
        <begin position="351"/>
        <end position="373"/>
    </location>
</feature>
<feature type="transmembrane region" description="Helical" evidence="7">
    <location>
        <begin position="394"/>
        <end position="416"/>
    </location>
</feature>
<evidence type="ECO:0000256" key="3">
    <source>
        <dbReference type="ARBA" id="ARBA00022692"/>
    </source>
</evidence>
<dbReference type="EMBL" id="JAMTCK010000017">
    <property type="protein sequence ID" value="MCP2169265.1"/>
    <property type="molecule type" value="Genomic_DNA"/>
</dbReference>
<feature type="transmembrane region" description="Helical" evidence="7">
    <location>
        <begin position="481"/>
        <end position="501"/>
    </location>
</feature>
<dbReference type="AlphaFoldDB" id="A0AAE3KJ63"/>
<evidence type="ECO:0000256" key="6">
    <source>
        <dbReference type="SAM" id="MobiDB-lite"/>
    </source>
</evidence>
<feature type="transmembrane region" description="Helical" evidence="7">
    <location>
        <begin position="819"/>
        <end position="839"/>
    </location>
</feature>
<dbReference type="PANTHER" id="PTHR30287:SF1">
    <property type="entry name" value="INNER MEMBRANE PROTEIN"/>
    <property type="match status" value="1"/>
</dbReference>
<feature type="transmembrane region" description="Helical" evidence="7">
    <location>
        <begin position="254"/>
        <end position="281"/>
    </location>
</feature>
<reference evidence="9" key="1">
    <citation type="submission" date="2022-06" db="EMBL/GenBank/DDBJ databases">
        <title>Genomic Encyclopedia of Archaeal and Bacterial Type Strains, Phase II (KMG-II): from individual species to whole genera.</title>
        <authorList>
            <person name="Goeker M."/>
        </authorList>
    </citation>
    <scope>NUCLEOTIDE SEQUENCE</scope>
    <source>
        <strain evidence="9">DSM 43935</strain>
    </source>
</reference>
<dbReference type="Pfam" id="PF02687">
    <property type="entry name" value="FtsX"/>
    <property type="match status" value="2"/>
</dbReference>
<keyword evidence="5 7" id="KW-0472">Membrane</keyword>
<evidence type="ECO:0000259" key="8">
    <source>
        <dbReference type="Pfam" id="PF02687"/>
    </source>
</evidence>
<dbReference type="Proteomes" id="UP001206128">
    <property type="component" value="Unassembled WGS sequence"/>
</dbReference>
<feature type="region of interest" description="Disordered" evidence="6">
    <location>
        <begin position="554"/>
        <end position="592"/>
    </location>
</feature>
<feature type="transmembrane region" description="Helical" evidence="7">
    <location>
        <begin position="16"/>
        <end position="37"/>
    </location>
</feature>
<keyword evidence="2" id="KW-1003">Cell membrane</keyword>
<dbReference type="PROSITE" id="PS51257">
    <property type="entry name" value="PROKAR_LIPOPROTEIN"/>
    <property type="match status" value="1"/>
</dbReference>
<keyword evidence="3 7" id="KW-0812">Transmembrane</keyword>
<evidence type="ECO:0000256" key="4">
    <source>
        <dbReference type="ARBA" id="ARBA00022989"/>
    </source>
</evidence>
<feature type="domain" description="ABC3 transporter permease C-terminal" evidence="8">
    <location>
        <begin position="260"/>
        <end position="379"/>
    </location>
</feature>
<evidence type="ECO:0000313" key="9">
    <source>
        <dbReference type="EMBL" id="MCP2169265.1"/>
    </source>
</evidence>
<name>A0AAE3KJ63_9PSEU</name>
<dbReference type="InterPro" id="IPR038766">
    <property type="entry name" value="Membrane_comp_ABC_pdt"/>
</dbReference>
<evidence type="ECO:0000256" key="5">
    <source>
        <dbReference type="ARBA" id="ARBA00023136"/>
    </source>
</evidence>
<accession>A0AAE3KJ63</accession>
<keyword evidence="4 7" id="KW-1133">Transmembrane helix</keyword>
<evidence type="ECO:0000256" key="2">
    <source>
        <dbReference type="ARBA" id="ARBA00022475"/>
    </source>
</evidence>
<dbReference type="PANTHER" id="PTHR30287">
    <property type="entry name" value="MEMBRANE COMPONENT OF PREDICTED ABC SUPERFAMILY METABOLITE UPTAKE TRANSPORTER"/>
    <property type="match status" value="1"/>
</dbReference>
<feature type="transmembrane region" description="Helical" evidence="7">
    <location>
        <begin position="730"/>
        <end position="754"/>
    </location>
</feature>
<evidence type="ECO:0000313" key="10">
    <source>
        <dbReference type="Proteomes" id="UP001206128"/>
    </source>
</evidence>
<organism evidence="9 10">
    <name type="scientific">Goodfellowiella coeruleoviolacea</name>
    <dbReference type="NCBI Taxonomy" id="334858"/>
    <lineage>
        <taxon>Bacteria</taxon>
        <taxon>Bacillati</taxon>
        <taxon>Actinomycetota</taxon>
        <taxon>Actinomycetes</taxon>
        <taxon>Pseudonocardiales</taxon>
        <taxon>Pseudonocardiaceae</taxon>
        <taxon>Goodfellowiella</taxon>
    </lineage>
</organism>
<feature type="transmembrane region" description="Helical" evidence="7">
    <location>
        <begin position="310"/>
        <end position="331"/>
    </location>
</feature>
<proteinExistence type="predicted"/>
<comment type="caution">
    <text evidence="9">The sequence shown here is derived from an EMBL/GenBank/DDBJ whole genome shotgun (WGS) entry which is preliminary data.</text>
</comment>
<feature type="transmembrane region" description="Helical" evidence="7">
    <location>
        <begin position="775"/>
        <end position="799"/>
    </location>
</feature>
<feature type="transmembrane region" description="Helical" evidence="7">
    <location>
        <begin position="428"/>
        <end position="448"/>
    </location>
</feature>
<gene>
    <name evidence="9" type="ORF">LX83_006149</name>
</gene>
<dbReference type="RefSeq" id="WP_253777893.1">
    <property type="nucleotide sequence ID" value="NZ_JAMTCK010000017.1"/>
</dbReference>
<feature type="domain" description="ABC3 transporter permease C-terminal" evidence="8">
    <location>
        <begin position="734"/>
        <end position="846"/>
    </location>
</feature>
<comment type="subcellular location">
    <subcellularLocation>
        <location evidence="1">Cell membrane</location>
        <topology evidence="1">Multi-pass membrane protein</topology>
    </subcellularLocation>
</comment>